<evidence type="ECO:0000259" key="1">
    <source>
        <dbReference type="Pfam" id="PF26138"/>
    </source>
</evidence>
<evidence type="ECO:0000313" key="2">
    <source>
        <dbReference type="EMBL" id="PKA60673.1"/>
    </source>
</evidence>
<name>A0A2I0AYP7_9ASPA</name>
<evidence type="ECO:0000313" key="3">
    <source>
        <dbReference type="Proteomes" id="UP000236161"/>
    </source>
</evidence>
<dbReference type="InterPro" id="IPR058353">
    <property type="entry name" value="DUF8040"/>
</dbReference>
<dbReference type="Proteomes" id="UP000236161">
    <property type="component" value="Unassembled WGS sequence"/>
</dbReference>
<proteinExistence type="predicted"/>
<sequence length="308" mass="34846">MLEADKHNELEGSQSNSPTVWNQIVQKITYIKQKVMDVRHNLKTKWKCYHELKERSGWKWNEILCMLDVEPELWDEEDVDYKQCRLSGFIHFNKMEIICAKDSAKGAMAFGTVCREQSIHSDMEDGSQNTKVINIEDDTIKEVEDDVSLRGSGSKTSIGALCNMLVSRGLLKDSRHVPVIEQIGIFVRIVAFAAGDRECAEMFQHSFQTINKYFNVTLQAIVAIAPEMIKLPDEFVPCSNKKTNACNLQQIPFNHEELGWFAQLLEFILKTENSQIKCRQQGGAAKDRSVVYFCTEVVVGGGRGSGGN</sequence>
<reference evidence="2 3" key="1">
    <citation type="journal article" date="2017" name="Nature">
        <title>The Apostasia genome and the evolution of orchids.</title>
        <authorList>
            <person name="Zhang G.Q."/>
            <person name="Liu K.W."/>
            <person name="Li Z."/>
            <person name="Lohaus R."/>
            <person name="Hsiao Y.Y."/>
            <person name="Niu S.C."/>
            <person name="Wang J.Y."/>
            <person name="Lin Y.C."/>
            <person name="Xu Q."/>
            <person name="Chen L.J."/>
            <person name="Yoshida K."/>
            <person name="Fujiwara S."/>
            <person name="Wang Z.W."/>
            <person name="Zhang Y.Q."/>
            <person name="Mitsuda N."/>
            <person name="Wang M."/>
            <person name="Liu G.H."/>
            <person name="Pecoraro L."/>
            <person name="Huang H.X."/>
            <person name="Xiao X.J."/>
            <person name="Lin M."/>
            <person name="Wu X.Y."/>
            <person name="Wu W.L."/>
            <person name="Chen Y.Y."/>
            <person name="Chang S.B."/>
            <person name="Sakamoto S."/>
            <person name="Ohme-Takagi M."/>
            <person name="Yagi M."/>
            <person name="Zeng S.J."/>
            <person name="Shen C.Y."/>
            <person name="Yeh C.M."/>
            <person name="Luo Y.B."/>
            <person name="Tsai W.C."/>
            <person name="Van de Peer Y."/>
            <person name="Liu Z.J."/>
        </authorList>
    </citation>
    <scope>NUCLEOTIDE SEQUENCE [LARGE SCALE GENOMIC DNA]</scope>
    <source>
        <strain evidence="3">cv. Shenzhen</strain>
        <tissue evidence="2">Stem</tissue>
    </source>
</reference>
<keyword evidence="3" id="KW-1185">Reference proteome</keyword>
<protein>
    <recommendedName>
        <fullName evidence="1">DUF8040 domain-containing protein</fullName>
    </recommendedName>
</protein>
<accession>A0A2I0AYP7</accession>
<organism evidence="2 3">
    <name type="scientific">Apostasia shenzhenica</name>
    <dbReference type="NCBI Taxonomy" id="1088818"/>
    <lineage>
        <taxon>Eukaryota</taxon>
        <taxon>Viridiplantae</taxon>
        <taxon>Streptophyta</taxon>
        <taxon>Embryophyta</taxon>
        <taxon>Tracheophyta</taxon>
        <taxon>Spermatophyta</taxon>
        <taxon>Magnoliopsida</taxon>
        <taxon>Liliopsida</taxon>
        <taxon>Asparagales</taxon>
        <taxon>Orchidaceae</taxon>
        <taxon>Apostasioideae</taxon>
        <taxon>Apostasia</taxon>
    </lineage>
</organism>
<dbReference type="EMBL" id="KZ451935">
    <property type="protein sequence ID" value="PKA60673.1"/>
    <property type="molecule type" value="Genomic_DNA"/>
</dbReference>
<dbReference type="PANTHER" id="PTHR46929">
    <property type="entry name" value="EXPRESSED PROTEIN"/>
    <property type="match status" value="1"/>
</dbReference>
<dbReference type="OrthoDB" id="784298at2759"/>
<dbReference type="Pfam" id="PF26138">
    <property type="entry name" value="DUF8040"/>
    <property type="match status" value="1"/>
</dbReference>
<gene>
    <name evidence="2" type="ORF">AXF42_Ash006307</name>
</gene>
<dbReference type="PANTHER" id="PTHR46929:SF3">
    <property type="entry name" value="MYB_SANT-LIKE DOMAIN-CONTAINING PROTEIN"/>
    <property type="match status" value="1"/>
</dbReference>
<dbReference type="AlphaFoldDB" id="A0A2I0AYP7"/>
<feature type="domain" description="DUF8040" evidence="1">
    <location>
        <begin position="160"/>
        <end position="222"/>
    </location>
</feature>